<feature type="domain" description="VOC" evidence="1">
    <location>
        <begin position="1"/>
        <end position="113"/>
    </location>
</feature>
<dbReference type="SUPFAM" id="SSF54593">
    <property type="entry name" value="Glyoxalase/Bleomycin resistance protein/Dihydroxybiphenyl dioxygenase"/>
    <property type="match status" value="1"/>
</dbReference>
<evidence type="ECO:0000313" key="3">
    <source>
        <dbReference type="Proteomes" id="UP000049222"/>
    </source>
</evidence>
<dbReference type="PROSITE" id="PS51819">
    <property type="entry name" value="VOC"/>
    <property type="match status" value="1"/>
</dbReference>
<dbReference type="STRING" id="420998.JDO7802_01766"/>
<evidence type="ECO:0000313" key="2">
    <source>
        <dbReference type="EMBL" id="CTQ49750.1"/>
    </source>
</evidence>
<dbReference type="OrthoDB" id="9798201at2"/>
<accession>A0A0M6YIG9</accession>
<dbReference type="Proteomes" id="UP000049222">
    <property type="component" value="Unassembled WGS sequence"/>
</dbReference>
<dbReference type="AlphaFoldDB" id="A0A0M6YIG9"/>
<dbReference type="InterPro" id="IPR004360">
    <property type="entry name" value="Glyas_Fos-R_dOase_dom"/>
</dbReference>
<reference evidence="2 3" key="1">
    <citation type="submission" date="2015-07" db="EMBL/GenBank/DDBJ databases">
        <authorList>
            <person name="Noorani M."/>
        </authorList>
    </citation>
    <scope>NUCLEOTIDE SEQUENCE [LARGE SCALE GENOMIC DNA]</scope>
    <source>
        <strain evidence="2 3">CECT 7802</strain>
    </source>
</reference>
<dbReference type="InterPro" id="IPR037523">
    <property type="entry name" value="VOC_core"/>
</dbReference>
<organism evidence="2 3">
    <name type="scientific">Jannaschia donghaensis</name>
    <dbReference type="NCBI Taxonomy" id="420998"/>
    <lineage>
        <taxon>Bacteria</taxon>
        <taxon>Pseudomonadati</taxon>
        <taxon>Pseudomonadota</taxon>
        <taxon>Alphaproteobacteria</taxon>
        <taxon>Rhodobacterales</taxon>
        <taxon>Roseobacteraceae</taxon>
        <taxon>Jannaschia</taxon>
    </lineage>
</organism>
<dbReference type="RefSeq" id="WP_055084571.1">
    <property type="nucleotide sequence ID" value="NZ_CXSU01000011.1"/>
</dbReference>
<dbReference type="GO" id="GO:0016829">
    <property type="term" value="F:lyase activity"/>
    <property type="evidence" value="ECO:0007669"/>
    <property type="project" value="UniProtKB-KW"/>
</dbReference>
<dbReference type="EMBL" id="CXSU01000011">
    <property type="protein sequence ID" value="CTQ49750.1"/>
    <property type="molecule type" value="Genomic_DNA"/>
</dbReference>
<keyword evidence="3" id="KW-1185">Reference proteome</keyword>
<sequence>MGRIVPNLTARDSAASAAFYAAVFGVEVVMDHGFIVTVAGEGTQAVHLSLAREGGSGTQVPAVSIEVNDLDETLARARAAKAPIPYGPVVEPWGVRRFYVTDPDGHLINVLTHTA</sequence>
<protein>
    <submittedName>
        <fullName evidence="2">Putative enzyme related to lactoylglutathione lyase</fullName>
    </submittedName>
</protein>
<name>A0A0M6YIG9_9RHOB</name>
<proteinExistence type="predicted"/>
<dbReference type="Gene3D" id="3.10.180.10">
    <property type="entry name" value="2,3-Dihydroxybiphenyl 1,2-Dioxygenase, domain 1"/>
    <property type="match status" value="1"/>
</dbReference>
<keyword evidence="2" id="KW-0456">Lyase</keyword>
<dbReference type="Pfam" id="PF00903">
    <property type="entry name" value="Glyoxalase"/>
    <property type="match status" value="1"/>
</dbReference>
<gene>
    <name evidence="2" type="ORF">JDO7802_01766</name>
</gene>
<evidence type="ECO:0000259" key="1">
    <source>
        <dbReference type="PROSITE" id="PS51819"/>
    </source>
</evidence>
<dbReference type="InterPro" id="IPR029068">
    <property type="entry name" value="Glyas_Bleomycin-R_OHBP_Dase"/>
</dbReference>